<organism evidence="2 3">
    <name type="scientific">Nocardioides malaquae</name>
    <dbReference type="NCBI Taxonomy" id="2773426"/>
    <lineage>
        <taxon>Bacteria</taxon>
        <taxon>Bacillati</taxon>
        <taxon>Actinomycetota</taxon>
        <taxon>Actinomycetes</taxon>
        <taxon>Propionibacteriales</taxon>
        <taxon>Nocardioidaceae</taxon>
        <taxon>Nocardioides</taxon>
    </lineage>
</organism>
<accession>A0ABR9RRZ1</accession>
<keyword evidence="1" id="KW-1133">Transmembrane helix</keyword>
<reference evidence="2 3" key="1">
    <citation type="submission" date="2020-10" db="EMBL/GenBank/DDBJ databases">
        <title>Nocardioides sp. isolated from sludge.</title>
        <authorList>
            <person name="Zhang X."/>
        </authorList>
    </citation>
    <scope>NUCLEOTIDE SEQUENCE [LARGE SCALE GENOMIC DNA]</scope>
    <source>
        <strain evidence="2 3">Y6</strain>
    </source>
</reference>
<feature type="transmembrane region" description="Helical" evidence="1">
    <location>
        <begin position="137"/>
        <end position="160"/>
    </location>
</feature>
<gene>
    <name evidence="2" type="ORF">IEQ44_04580</name>
</gene>
<protein>
    <recommendedName>
        <fullName evidence="4">ABC transporter permease</fullName>
    </recommendedName>
</protein>
<dbReference type="Proteomes" id="UP000756387">
    <property type="component" value="Unassembled WGS sequence"/>
</dbReference>
<evidence type="ECO:0000313" key="2">
    <source>
        <dbReference type="EMBL" id="MBE7323925.1"/>
    </source>
</evidence>
<proteinExistence type="predicted"/>
<evidence type="ECO:0000256" key="1">
    <source>
        <dbReference type="SAM" id="Phobius"/>
    </source>
</evidence>
<evidence type="ECO:0000313" key="3">
    <source>
        <dbReference type="Proteomes" id="UP000756387"/>
    </source>
</evidence>
<sequence>MIWWLRTRNAAAILAAVVGVPLMSALVGGQVVPTVDALRALPMPLAILVPFVATVTVTSGLQRAVEDVEGMATRRVHLWDVGLIAVALGIGLTLCLALAWWTSSSLLVTTGRNMVALTALALLLARRVGHTPATTTVAAYVIICTLFGRQLDGSIALWAWPMRTDLAPLLTISLLTVSALALAPWRGWSRVATVEP</sequence>
<comment type="caution">
    <text evidence="2">The sequence shown here is derived from an EMBL/GenBank/DDBJ whole genome shotgun (WGS) entry which is preliminary data.</text>
</comment>
<feature type="transmembrane region" description="Helical" evidence="1">
    <location>
        <begin position="166"/>
        <end position="185"/>
    </location>
</feature>
<name>A0ABR9RRZ1_9ACTN</name>
<feature type="transmembrane region" description="Helical" evidence="1">
    <location>
        <begin position="106"/>
        <end position="125"/>
    </location>
</feature>
<keyword evidence="1" id="KW-0472">Membrane</keyword>
<feature type="transmembrane region" description="Helical" evidence="1">
    <location>
        <begin position="45"/>
        <end position="65"/>
    </location>
</feature>
<feature type="transmembrane region" description="Helical" evidence="1">
    <location>
        <begin position="77"/>
        <end position="100"/>
    </location>
</feature>
<dbReference type="RefSeq" id="WP_193637235.1">
    <property type="nucleotide sequence ID" value="NZ_JADCSA010000003.1"/>
</dbReference>
<dbReference type="EMBL" id="JADCSA010000003">
    <property type="protein sequence ID" value="MBE7323925.1"/>
    <property type="molecule type" value="Genomic_DNA"/>
</dbReference>
<keyword evidence="1" id="KW-0812">Transmembrane</keyword>
<evidence type="ECO:0008006" key="4">
    <source>
        <dbReference type="Google" id="ProtNLM"/>
    </source>
</evidence>
<keyword evidence="3" id="KW-1185">Reference proteome</keyword>